<organism evidence="5 6">
    <name type="scientific">Candidatus Coprenecus stercoravium</name>
    <dbReference type="NCBI Taxonomy" id="2840735"/>
    <lineage>
        <taxon>Bacteria</taxon>
        <taxon>Pseudomonadati</taxon>
        <taxon>Bacteroidota</taxon>
        <taxon>Bacteroidia</taxon>
        <taxon>Bacteroidales</taxon>
        <taxon>Rikenellaceae</taxon>
        <taxon>Rikenellaceae incertae sedis</taxon>
        <taxon>Candidatus Coprenecus</taxon>
    </lineage>
</organism>
<keyword evidence="3" id="KW-0406">Ion transport</keyword>
<dbReference type="GO" id="GO:0046961">
    <property type="term" value="F:proton-transporting ATPase activity, rotational mechanism"/>
    <property type="evidence" value="ECO:0007669"/>
    <property type="project" value="InterPro"/>
</dbReference>
<dbReference type="EMBL" id="DXAW01000119">
    <property type="protein sequence ID" value="HIZ86239.1"/>
    <property type="molecule type" value="Genomic_DNA"/>
</dbReference>
<evidence type="ECO:0000256" key="1">
    <source>
        <dbReference type="ARBA" id="ARBA00005850"/>
    </source>
</evidence>
<comment type="caution">
    <text evidence="5">The sequence shown here is derived from an EMBL/GenBank/DDBJ whole genome shotgun (WGS) entry which is preliminary data.</text>
</comment>
<comment type="similarity">
    <text evidence="1">Belongs to the V-ATPase D subunit family.</text>
</comment>
<evidence type="ECO:0000313" key="6">
    <source>
        <dbReference type="Proteomes" id="UP000824115"/>
    </source>
</evidence>
<name>A0A9D2K9T0_9BACT</name>
<protein>
    <submittedName>
        <fullName evidence="5">V-type ATP synthase subunit D</fullName>
    </submittedName>
</protein>
<evidence type="ECO:0000256" key="2">
    <source>
        <dbReference type="ARBA" id="ARBA00022448"/>
    </source>
</evidence>
<reference evidence="5" key="1">
    <citation type="journal article" date="2021" name="PeerJ">
        <title>Extensive microbial diversity within the chicken gut microbiome revealed by metagenomics and culture.</title>
        <authorList>
            <person name="Gilroy R."/>
            <person name="Ravi A."/>
            <person name="Getino M."/>
            <person name="Pursley I."/>
            <person name="Horton D.L."/>
            <person name="Alikhan N.F."/>
            <person name="Baker D."/>
            <person name="Gharbi K."/>
            <person name="Hall N."/>
            <person name="Watson M."/>
            <person name="Adriaenssens E.M."/>
            <person name="Foster-Nyarko E."/>
            <person name="Jarju S."/>
            <person name="Secka A."/>
            <person name="Antonio M."/>
            <person name="Oren A."/>
            <person name="Chaudhuri R.R."/>
            <person name="La Ragione R."/>
            <person name="Hildebrand F."/>
            <person name="Pallen M.J."/>
        </authorList>
    </citation>
    <scope>NUCLEOTIDE SEQUENCE</scope>
    <source>
        <strain evidence="5">Gambia16-554</strain>
    </source>
</reference>
<dbReference type="Pfam" id="PF01813">
    <property type="entry name" value="ATP-synt_D"/>
    <property type="match status" value="1"/>
</dbReference>
<evidence type="ECO:0000313" key="5">
    <source>
        <dbReference type="EMBL" id="HIZ86239.1"/>
    </source>
</evidence>
<keyword evidence="4" id="KW-0175">Coiled coil</keyword>
<feature type="coiled-coil region" evidence="4">
    <location>
        <begin position="26"/>
        <end position="60"/>
    </location>
</feature>
<keyword evidence="2" id="KW-0813">Transport</keyword>
<evidence type="ECO:0000256" key="4">
    <source>
        <dbReference type="SAM" id="Coils"/>
    </source>
</evidence>
<reference evidence="5" key="2">
    <citation type="submission" date="2021-04" db="EMBL/GenBank/DDBJ databases">
        <authorList>
            <person name="Gilroy R."/>
        </authorList>
    </citation>
    <scope>NUCLEOTIDE SEQUENCE</scope>
    <source>
        <strain evidence="5">Gambia16-554</strain>
    </source>
</reference>
<gene>
    <name evidence="5" type="ORF">IAC04_07085</name>
</gene>
<evidence type="ECO:0000256" key="3">
    <source>
        <dbReference type="ARBA" id="ARBA00023065"/>
    </source>
</evidence>
<accession>A0A9D2K9T0</accession>
<sequence length="202" mass="23592">MAIKFQYNKTSLNELGKQLKIRTRALPTLKNKEAALRLEVKKARKRSDELLEELASSLEKYQYLSGLWNEFEPGLISVKDVELETAKFAGVKIPELKNVIYEVKEIDLFRKPMWYSDGVRILKDLARLGIESEICSEKSRILDFSRKKTTQKVNLYEKVQIPGYHEAILKIKRYLEDEENLSKASQKIVKTRHNMEEEEDAL</sequence>
<dbReference type="InterPro" id="IPR002699">
    <property type="entry name" value="V_ATPase_D"/>
</dbReference>
<dbReference type="Proteomes" id="UP000824115">
    <property type="component" value="Unassembled WGS sequence"/>
</dbReference>
<dbReference type="AlphaFoldDB" id="A0A9D2K9T0"/>
<dbReference type="NCBIfam" id="NF002565">
    <property type="entry name" value="PRK02195.1"/>
    <property type="match status" value="1"/>
</dbReference>
<proteinExistence type="inferred from homology"/>
<dbReference type="Gene3D" id="1.10.287.3240">
    <property type="match status" value="1"/>
</dbReference>